<feature type="region of interest" description="Disordered" evidence="3">
    <location>
        <begin position="689"/>
        <end position="710"/>
    </location>
</feature>
<dbReference type="SMART" id="SM00233">
    <property type="entry name" value="PH"/>
    <property type="match status" value="1"/>
</dbReference>
<sequence>VLSHNLSADGNLSELLKIFDTSAPKELDTVECRLYLDSVIHEAVQTLVKEKSVKQQKICVERVHEVCWVLCRAQVKDQHTSMMTDECTKIWWKIFTTFAERDHQNERTLYPVVMDWEEVDYWANVVLKVMALPTNTPSRKEKEEALVRFNAKLNENNGMYVLDGEGNPDLKYVENAMQELNIRLFEGIHLNGFLLPVKKNHTQHPKWCVLYQLGMAFADNPAEVDSNNLRAFIPIGECTEVTPIYDKNNRPVRFQLKNGKDAKEPMVFEANNISIRNKWVTAIICLKHRKLPDYEKDFVSRRKARVRNRQLEVEAKETMRQQKERTKKQVEDMDRAMKAEQEKHQLEADQMRSATTEQLKEIIDQHDCRMAALMRQMTDLGVQYEAERTLLVEQHEREVQQLAQQHGDQLGSVQTELESEIARLKAMLEAERETHKAELSERDARIAELEKEIQRLKDLLDSRAKETEEAAARLTGEVAELRRQLNESMEQSREDRSAIDKLTEENEELKAKTERFEATRRELQALESVNESLQKRYEAQLQKVRQGASDDQAVGHRGPGFDTTVRLRSKTGLKAKSSISKRTCGTQTAVGLGNLAHHEAGIFGSGSSPSRLSGILRLGSCGLRLLNSLAQRASFCFKREEGGRYVGQHHLSNERREQGADAGSGAADAHAESADGGRVGLVRVDVDRQQQDAQQGRVHRHHGASADYVNENDDDQVAEELPQRGQGGCFIVCAAQCLAALGAGLAGCDFAHQSGALQAPVRQAGQLRGQQHQAIVEEPSAEPKQEKQRTRGPVSSGLPLHLAARFSWTRASSGRPDASRNLGDRGSQKNKGSMANSGIEVAASTRLHPSGMRTPSEPRSSHAMKTSSKPPNVQNVIITMRNNALYFVGKNSPVRVDVSGMRPPMANPTKPRSVKSQACAQQQCVPPAVPIGDRPKDWRTENCSDEDAGCQQSDLLRRQVPLALHAPTEKRQQDHLHGVRGLNSAADGYQADLKPAKSDLLYGRVHFGKQHLGNERRQQGADARSRKADAHAESADSCRVGLVCVDENGNKRRLRAATTEEQQRSEQLLRHAEQHADEQDTRDAGVHCHHGAPAADVYEEDYDEVAKEFSESGEGCRCVVCVAQCLAASYGGFAGRGVAQHQASSGRPDASRNLGDRGSQRNIGNERNKGIEVAASTRLHPSCISAPSEPRNSHAIKTSSRPPSVQNVSIKTINVALNFAVKNSPVRVDVSGMRPPMANPTKPRRACAQQQCVPPAVPIGDRSQNRSADYCPDEDAGCQPGDLLRRQVPLALHAATEKGQQDHLHGVRGLDGAADGHQTDLEPSEADLLHGSVYRQAASTFAYRHCLPSSLPKQQFFDAPKLLSVFKSVFAPIIGSPAGFEDGCPAEAASATSSTVCIRDRPFVSNGIRRTHTGADAGSGAADAHAESADGGWVGLVREDVDRREGGGCAAARKEEQDGQQLRRHAEQHADEQDAEHPRIGRDHGPPAAGINEQNDDQVAKELSESSESGSCIIFAAQSLAALGAGLVGRGRAHLVQVLQAPVRLAGQLCAQQHQAVGESGIVILSIGQKWSISAFRTASATYLVMVGLANRPFRLARSPLAAVLLRGPVSSGLLLLLAARLSCVRASSGRPDASRNLGDRGSQKNIGRMRNSGTEVPANINRHPLGFRVPSEPSDSQAIRTSKRPPSVQKDIMTMRKDARNFTGRNSPVRVDVSGMRPPMANPTKPRRSSVVGDQACAQQQCVPPAVPIGDRSQNRSSDHCPDEDAGCQPGDLLRRQVPLALHAATEKRQQDHLHGVRGLDGAADGHQADLKPAEADLFHGGVYPNVHQGVPQQIGANAQQGEIVLNFWQNVVGECCRPQRGHHGAGLAEAKRVNSAGYGGGVEQIGHLLQIRRETEAFGFCLAGKRIGAQHLWIASRDLRQENRCIAAPARPIQATWWTPAGHIISIESYFPRPMQELLTSSQAPYRQGRRDRHCAATAIFTMQPAMTLRSHSLIVPAHSLSRKRSSGGMPSCRPLRLRVSSTIWLGLVPAVRGSPGITCQWSNTHCGKAWPPVAWRRSEVKPKLSLTGRWAFTMNIGVPDTWQREGRLRGQHGGVEAAPSSRDDLAAAAMDSVGVQRHVADVKAAAAHVLVAQNALLGGPLESGYNAVLDLGQVLHTFGDVNNQVGTVGVRPEAPDLASLGHVPAVGVGKDAAAVLRVLAGRDLAIVNVLAEIFVQRAGLHVQLASASNDVLAGLLVVDLHHGVGLGQALQTLDQLRQVGRILAVDGDANDGRHAELHDAHVVRSGVGGDGAGLHQELVDADETADVAARYILDRLGVAAHHEDGALDALLKQVILFARREVGAHDSHLGGAHNSGEHPTEGVESALIGGRHHLRDVHHERRLRIACLDADGGLVIVGSLVQQLHAVALGGHGRRQVDGDHLQQGVASWEPLAHHHLEQRLAAQLALLSVQLDVELFGQLQALLDRLVHHYFEHLWSRWHKLLRFDLELGGVDLGELLQREGPSVQAGAEADGALLRRHEDVAHGTALFAELGDDHVDVLHDSLELLVQILLALLKRQQRAVHFVHEQHWLDALGDGLPKHRLRLHAHAGVAVHDDQGAVGDTQSGRHLQELKLSGFVVQRAEIHVARRVDEVDQEAALVSSVAALRHLLQGLDKINYMLTAVDLMVMHRSCSSFRVSVNLVSPALAEAMMPALDSSESVSVDLPWSTWAMTDMLRMFRLLSIMERIWPTVKFT</sequence>
<proteinExistence type="predicted"/>
<feature type="compositionally biased region" description="Basic and acidic residues" evidence="3">
    <location>
        <begin position="1445"/>
        <end position="1457"/>
    </location>
</feature>
<feature type="compositionally biased region" description="Low complexity" evidence="3">
    <location>
        <begin position="1414"/>
        <end position="1423"/>
    </location>
</feature>
<feature type="compositionally biased region" description="Basic and acidic residues" evidence="3">
    <location>
        <begin position="1012"/>
        <end position="1031"/>
    </location>
</feature>
<feature type="compositionally biased region" description="Basic and acidic residues" evidence="3">
    <location>
        <begin position="1754"/>
        <end position="1764"/>
    </location>
</feature>
<feature type="region of interest" description="Disordered" evidence="3">
    <location>
        <begin position="1445"/>
        <end position="1503"/>
    </location>
</feature>
<keyword evidence="5" id="KW-1185">Reference proteome</keyword>
<feature type="region of interest" description="Disordered" evidence="3">
    <location>
        <begin position="1629"/>
        <end position="1690"/>
    </location>
</feature>
<evidence type="ECO:0000313" key="5">
    <source>
        <dbReference type="Proteomes" id="UP000095280"/>
    </source>
</evidence>
<accession>A0A1I8HRN5</accession>
<organism evidence="5 6">
    <name type="scientific">Macrostomum lignano</name>
    <dbReference type="NCBI Taxonomy" id="282301"/>
    <lineage>
        <taxon>Eukaryota</taxon>
        <taxon>Metazoa</taxon>
        <taxon>Spiralia</taxon>
        <taxon>Lophotrochozoa</taxon>
        <taxon>Platyhelminthes</taxon>
        <taxon>Rhabditophora</taxon>
        <taxon>Macrostomorpha</taxon>
        <taxon>Macrostomida</taxon>
        <taxon>Macrostomidae</taxon>
        <taxon>Macrostomum</taxon>
    </lineage>
</organism>
<feature type="compositionally biased region" description="Basic and acidic residues" evidence="3">
    <location>
        <begin position="1154"/>
        <end position="1168"/>
    </location>
</feature>
<protein>
    <submittedName>
        <fullName evidence="6">PH domain-containing protein</fullName>
    </submittedName>
</protein>
<feature type="region of interest" description="Disordered" evidence="3">
    <location>
        <begin position="1056"/>
        <end position="1086"/>
    </location>
</feature>
<dbReference type="PANTHER" id="PTHR23160">
    <property type="entry name" value="SYNAPTONEMAL COMPLEX PROTEIN-RELATED"/>
    <property type="match status" value="1"/>
</dbReference>
<feature type="region of interest" description="Disordered" evidence="3">
    <location>
        <begin position="1140"/>
        <end position="1168"/>
    </location>
</feature>
<reference evidence="6" key="1">
    <citation type="submission" date="2016-11" db="UniProtKB">
        <authorList>
            <consortium name="WormBaseParasite"/>
        </authorList>
    </citation>
    <scope>IDENTIFICATION</scope>
</reference>
<evidence type="ECO:0000313" key="6">
    <source>
        <dbReference type="WBParaSite" id="maker-uti_cns_0007424-snap-gene-0.2-mRNA-1"/>
    </source>
</evidence>
<keyword evidence="1 2" id="KW-0175">Coiled coil</keyword>
<feature type="domain" description="PH" evidence="4">
    <location>
        <begin position="187"/>
        <end position="288"/>
    </location>
</feature>
<dbReference type="WBParaSite" id="maker-uti_cns_0007424-snap-gene-0.2-mRNA-1">
    <property type="protein sequence ID" value="maker-uti_cns_0007424-snap-gene-0.2-mRNA-1"/>
    <property type="gene ID" value="maker-uti_cns_0007424-snap-gene-0.2"/>
</dbReference>
<feature type="region of interest" description="Disordered" evidence="3">
    <location>
        <begin position="763"/>
        <end position="871"/>
    </location>
</feature>
<dbReference type="AntiFam" id="ANF00072">
    <property type="entry name" value="Shadow ORF (opposite TypA)"/>
</dbReference>
<feature type="compositionally biased region" description="Basic and acidic residues" evidence="3">
    <location>
        <begin position="1464"/>
        <end position="1485"/>
    </location>
</feature>
<feature type="region of interest" description="Disordered" evidence="3">
    <location>
        <begin position="1011"/>
        <end position="1031"/>
    </location>
</feature>
<evidence type="ECO:0000256" key="3">
    <source>
        <dbReference type="SAM" id="MobiDB-lite"/>
    </source>
</evidence>
<evidence type="ECO:0000259" key="4">
    <source>
        <dbReference type="PROSITE" id="PS50003"/>
    </source>
</evidence>
<dbReference type="Proteomes" id="UP000095280">
    <property type="component" value="Unplaced"/>
</dbReference>
<dbReference type="InterPro" id="IPR011993">
    <property type="entry name" value="PH-like_dom_sf"/>
</dbReference>
<evidence type="ECO:0000256" key="2">
    <source>
        <dbReference type="SAM" id="Coils"/>
    </source>
</evidence>
<dbReference type="PANTHER" id="PTHR23160:SF19">
    <property type="entry name" value="MYOSIN HEAVY CHAIN-RELATED PROTEIN"/>
    <property type="match status" value="1"/>
</dbReference>
<feature type="region of interest" description="Disordered" evidence="3">
    <location>
        <begin position="1182"/>
        <end position="1203"/>
    </location>
</feature>
<evidence type="ECO:0000256" key="1">
    <source>
        <dbReference type="ARBA" id="ARBA00023054"/>
    </source>
</evidence>
<dbReference type="SUPFAM" id="SSF50729">
    <property type="entry name" value="PH domain-like"/>
    <property type="match status" value="1"/>
</dbReference>
<dbReference type="InterPro" id="IPR001849">
    <property type="entry name" value="PH_domain"/>
</dbReference>
<feature type="region of interest" description="Disordered" evidence="3">
    <location>
        <begin position="648"/>
        <end position="674"/>
    </location>
</feature>
<dbReference type="Gene3D" id="2.30.29.30">
    <property type="entry name" value="Pleckstrin-homology domain (PH domain)/Phosphotyrosine-binding domain (PTB)"/>
    <property type="match status" value="1"/>
</dbReference>
<feature type="compositionally biased region" description="Basic and acidic residues" evidence="3">
    <location>
        <begin position="1061"/>
        <end position="1086"/>
    </location>
</feature>
<dbReference type="Gene3D" id="1.20.5.1700">
    <property type="match status" value="1"/>
</dbReference>
<feature type="coiled-coil region" evidence="2">
    <location>
        <begin position="301"/>
        <end position="343"/>
    </location>
</feature>
<dbReference type="PROSITE" id="PS50003">
    <property type="entry name" value="PH_DOMAIN"/>
    <property type="match status" value="1"/>
</dbReference>
<feature type="region of interest" description="Disordered" evidence="3">
    <location>
        <begin position="1409"/>
        <end position="1428"/>
    </location>
</feature>
<dbReference type="Pfam" id="PF00169">
    <property type="entry name" value="PH"/>
    <property type="match status" value="1"/>
</dbReference>
<feature type="region of interest" description="Disordered" evidence="3">
    <location>
        <begin position="1746"/>
        <end position="1766"/>
    </location>
</feature>
<feature type="region of interest" description="Disordered" evidence="3">
    <location>
        <begin position="1703"/>
        <end position="1730"/>
    </location>
</feature>
<feature type="region of interest" description="Disordered" evidence="3">
    <location>
        <begin position="485"/>
        <end position="512"/>
    </location>
</feature>
<name>A0A1I8HRN5_9PLAT</name>